<evidence type="ECO:0000256" key="1">
    <source>
        <dbReference type="SAM" id="MobiDB-lite"/>
    </source>
</evidence>
<accession>A0A3R7N0G1</accession>
<feature type="region of interest" description="Disordered" evidence="1">
    <location>
        <begin position="78"/>
        <end position="112"/>
    </location>
</feature>
<reference evidence="2 3" key="2">
    <citation type="submission" date="2019-01" db="EMBL/GenBank/DDBJ databases">
        <title>The decoding of complex shrimp genome reveals the adaptation for benthos swimmer, frequently molting mechanism and breeding impact on genome.</title>
        <authorList>
            <person name="Sun Y."/>
            <person name="Gao Y."/>
            <person name="Yu Y."/>
        </authorList>
    </citation>
    <scope>NUCLEOTIDE SEQUENCE [LARGE SCALE GENOMIC DNA]</scope>
    <source>
        <tissue evidence="2">Muscle</tissue>
    </source>
</reference>
<feature type="region of interest" description="Disordered" evidence="1">
    <location>
        <begin position="446"/>
        <end position="476"/>
    </location>
</feature>
<organism evidence="2 3">
    <name type="scientific">Penaeus vannamei</name>
    <name type="common">Whiteleg shrimp</name>
    <name type="synonym">Litopenaeus vannamei</name>
    <dbReference type="NCBI Taxonomy" id="6689"/>
    <lineage>
        <taxon>Eukaryota</taxon>
        <taxon>Metazoa</taxon>
        <taxon>Ecdysozoa</taxon>
        <taxon>Arthropoda</taxon>
        <taxon>Crustacea</taxon>
        <taxon>Multicrustacea</taxon>
        <taxon>Malacostraca</taxon>
        <taxon>Eumalacostraca</taxon>
        <taxon>Eucarida</taxon>
        <taxon>Decapoda</taxon>
        <taxon>Dendrobranchiata</taxon>
        <taxon>Penaeoidea</taxon>
        <taxon>Penaeidae</taxon>
        <taxon>Penaeus</taxon>
    </lineage>
</organism>
<dbReference type="AlphaFoldDB" id="A0A3R7N0G1"/>
<dbReference type="EMBL" id="QCYY01001957">
    <property type="protein sequence ID" value="ROT73972.1"/>
    <property type="molecule type" value="Genomic_DNA"/>
</dbReference>
<feature type="region of interest" description="Disordered" evidence="1">
    <location>
        <begin position="335"/>
        <end position="360"/>
    </location>
</feature>
<dbReference type="InterPro" id="IPR011009">
    <property type="entry name" value="Kinase-like_dom_sf"/>
</dbReference>
<feature type="compositionally biased region" description="Basic and acidic residues" evidence="1">
    <location>
        <begin position="92"/>
        <end position="101"/>
    </location>
</feature>
<dbReference type="OrthoDB" id="6373017at2759"/>
<keyword evidence="3" id="KW-1185">Reference proteome</keyword>
<protein>
    <recommendedName>
        <fullName evidence="4">Protein kinase domain-containing protein</fullName>
    </recommendedName>
</protein>
<evidence type="ECO:0000313" key="2">
    <source>
        <dbReference type="EMBL" id="ROT73972.1"/>
    </source>
</evidence>
<name>A0A3R7N0G1_PENVA</name>
<evidence type="ECO:0000313" key="3">
    <source>
        <dbReference type="Proteomes" id="UP000283509"/>
    </source>
</evidence>
<dbReference type="SUPFAM" id="SSF56112">
    <property type="entry name" value="Protein kinase-like (PK-like)"/>
    <property type="match status" value="1"/>
</dbReference>
<reference evidence="2 3" key="1">
    <citation type="submission" date="2018-04" db="EMBL/GenBank/DDBJ databases">
        <authorList>
            <person name="Zhang X."/>
            <person name="Yuan J."/>
            <person name="Li F."/>
            <person name="Xiang J."/>
        </authorList>
    </citation>
    <scope>NUCLEOTIDE SEQUENCE [LARGE SCALE GENOMIC DNA]</scope>
    <source>
        <tissue evidence="2">Muscle</tissue>
    </source>
</reference>
<sequence>MNNLCSEDRNLHTTNKMALEELGSHEIWLPERDSFARIFQTYFGCFAWPVHGPAHEQVALCLRSGVCSLIAPGRRKRRASAEEGKTALGEEATSRQKERASLRRRPSTRGSDVRRGGIFCETLFGGVRGVSEPRGLGEAEVSVTKALGEDFDFPIFSVEEFDSCKGVVTPRLGKGGHGTAFLNLQKQTGDETCADAGEAKARALLAKCRGFQRLVGVCPESTCPVTEYAGKSLTANVVDRLQRMSVVRQVCSILQRLHKHGLVHNDLKPDNLCLRMGKRTPGDRDRPRPGGGCRGPPLLKTCGGERGVPCGRLSDAYAVGKLLLHLCSEEEQIRGRCSSGSQEPEGSRERGPGLADEGARAAGGRLLRRCEKQSHSAHPRSARAGVKPAIAGACLLPSRTERQLALSLSCRAPPTCSPPLPPPPLNPALTADFMDAASTPPIVLIWDGGKEQGRPAPKSLPRADFGGGLQRRNPLA</sequence>
<gene>
    <name evidence="2" type="ORF">C7M84_007548</name>
</gene>
<comment type="caution">
    <text evidence="2">The sequence shown here is derived from an EMBL/GenBank/DDBJ whole genome shotgun (WGS) entry which is preliminary data.</text>
</comment>
<evidence type="ECO:0008006" key="4">
    <source>
        <dbReference type="Google" id="ProtNLM"/>
    </source>
</evidence>
<dbReference type="Proteomes" id="UP000283509">
    <property type="component" value="Unassembled WGS sequence"/>
</dbReference>
<proteinExistence type="predicted"/>
<dbReference type="Gene3D" id="1.10.510.10">
    <property type="entry name" value="Transferase(Phosphotransferase) domain 1"/>
    <property type="match status" value="1"/>
</dbReference>